<accession>A0AAV8VWJ8</accession>
<feature type="domain" description="CRIB" evidence="9">
    <location>
        <begin position="207"/>
        <end position="221"/>
    </location>
</feature>
<dbReference type="EC" id="2.7.10.2" evidence="1"/>
<dbReference type="GO" id="GO:0005737">
    <property type="term" value="C:cytoplasm"/>
    <property type="evidence" value="ECO:0007669"/>
    <property type="project" value="TreeGrafter"/>
</dbReference>
<dbReference type="GO" id="GO:0031267">
    <property type="term" value="F:small GTPase binding"/>
    <property type="evidence" value="ECO:0007669"/>
    <property type="project" value="TreeGrafter"/>
</dbReference>
<evidence type="ECO:0000313" key="11">
    <source>
        <dbReference type="Proteomes" id="UP001159042"/>
    </source>
</evidence>
<keyword evidence="6" id="KW-0067">ATP-binding</keyword>
<evidence type="ECO:0000256" key="1">
    <source>
        <dbReference type="ARBA" id="ARBA00011903"/>
    </source>
</evidence>
<feature type="region of interest" description="Disordered" evidence="8">
    <location>
        <begin position="314"/>
        <end position="346"/>
    </location>
</feature>
<dbReference type="GO" id="GO:0007266">
    <property type="term" value="P:Rho protein signal transduction"/>
    <property type="evidence" value="ECO:0007669"/>
    <property type="project" value="TreeGrafter"/>
</dbReference>
<dbReference type="PANTHER" id="PTHR15344:SF12">
    <property type="entry name" value="CRIB DOMAIN-CONTAINING PROTEIN"/>
    <property type="match status" value="1"/>
</dbReference>
<keyword evidence="11" id="KW-1185">Reference proteome</keyword>
<name>A0AAV8VWJ8_9CUCU</name>
<keyword evidence="4" id="KW-0547">Nucleotide-binding</keyword>
<dbReference type="PANTHER" id="PTHR15344">
    <property type="entry name" value="CDC42 EFFECTOR PROTEIN BORG"/>
    <property type="match status" value="1"/>
</dbReference>
<keyword evidence="3" id="KW-0808">Transferase</keyword>
<evidence type="ECO:0000259" key="9">
    <source>
        <dbReference type="PROSITE" id="PS50108"/>
    </source>
</evidence>
<evidence type="ECO:0000256" key="3">
    <source>
        <dbReference type="ARBA" id="ARBA00022679"/>
    </source>
</evidence>
<keyword evidence="5" id="KW-0418">Kinase</keyword>
<evidence type="ECO:0000256" key="4">
    <source>
        <dbReference type="ARBA" id="ARBA00022741"/>
    </source>
</evidence>
<evidence type="ECO:0000256" key="7">
    <source>
        <dbReference type="ARBA" id="ARBA00023137"/>
    </source>
</evidence>
<reference evidence="10 11" key="1">
    <citation type="journal article" date="2023" name="Insect Mol. Biol.">
        <title>Genome sequencing provides insights into the evolution of gene families encoding plant cell wall-degrading enzymes in longhorned beetles.</title>
        <authorList>
            <person name="Shin N.R."/>
            <person name="Okamura Y."/>
            <person name="Kirsch R."/>
            <person name="Pauchet Y."/>
        </authorList>
    </citation>
    <scope>NUCLEOTIDE SEQUENCE [LARGE SCALE GENOMIC DNA]</scope>
    <source>
        <strain evidence="10">EAD_L_NR</strain>
    </source>
</reference>
<keyword evidence="7" id="KW-0829">Tyrosine-protein kinase</keyword>
<dbReference type="EMBL" id="JANEYG010000026">
    <property type="protein sequence ID" value="KAJ8918389.1"/>
    <property type="molecule type" value="Genomic_DNA"/>
</dbReference>
<feature type="compositionally biased region" description="Polar residues" evidence="8">
    <location>
        <begin position="474"/>
        <end position="505"/>
    </location>
</feature>
<protein>
    <recommendedName>
        <fullName evidence="1">non-specific protein-tyrosine kinase</fullName>
        <ecNumber evidence="1">2.7.10.2</ecNumber>
    </recommendedName>
</protein>
<evidence type="ECO:0000256" key="2">
    <source>
        <dbReference type="ARBA" id="ARBA00022443"/>
    </source>
</evidence>
<evidence type="ECO:0000313" key="10">
    <source>
        <dbReference type="EMBL" id="KAJ8918389.1"/>
    </source>
</evidence>
<evidence type="ECO:0000256" key="8">
    <source>
        <dbReference type="SAM" id="MobiDB-lite"/>
    </source>
</evidence>
<organism evidence="10 11">
    <name type="scientific">Exocentrus adspersus</name>
    <dbReference type="NCBI Taxonomy" id="1586481"/>
    <lineage>
        <taxon>Eukaryota</taxon>
        <taxon>Metazoa</taxon>
        <taxon>Ecdysozoa</taxon>
        <taxon>Arthropoda</taxon>
        <taxon>Hexapoda</taxon>
        <taxon>Insecta</taxon>
        <taxon>Pterygota</taxon>
        <taxon>Neoptera</taxon>
        <taxon>Endopterygota</taxon>
        <taxon>Coleoptera</taxon>
        <taxon>Polyphaga</taxon>
        <taxon>Cucujiformia</taxon>
        <taxon>Chrysomeloidea</taxon>
        <taxon>Cerambycidae</taxon>
        <taxon>Lamiinae</taxon>
        <taxon>Acanthocinini</taxon>
        <taxon>Exocentrus</taxon>
    </lineage>
</organism>
<feature type="compositionally biased region" description="Basic and acidic residues" evidence="8">
    <location>
        <begin position="316"/>
        <end position="334"/>
    </location>
</feature>
<evidence type="ECO:0000256" key="6">
    <source>
        <dbReference type="ARBA" id="ARBA00022840"/>
    </source>
</evidence>
<dbReference type="Gene3D" id="3.30.200.20">
    <property type="entry name" value="Phosphorylase Kinase, domain 1"/>
    <property type="match status" value="1"/>
</dbReference>
<dbReference type="Proteomes" id="UP001159042">
    <property type="component" value="Unassembled WGS sequence"/>
</dbReference>
<dbReference type="InterPro" id="IPR055175">
    <property type="entry name" value="ACK/TNK-like_SAM"/>
</dbReference>
<dbReference type="AlphaFoldDB" id="A0AAV8VWJ8"/>
<evidence type="ECO:0000256" key="5">
    <source>
        <dbReference type="ARBA" id="ARBA00022777"/>
    </source>
</evidence>
<dbReference type="GO" id="GO:0005856">
    <property type="term" value="C:cytoskeleton"/>
    <property type="evidence" value="ECO:0007669"/>
    <property type="project" value="TreeGrafter"/>
</dbReference>
<dbReference type="GO" id="GO:0005886">
    <property type="term" value="C:plasma membrane"/>
    <property type="evidence" value="ECO:0007669"/>
    <property type="project" value="TreeGrafter"/>
</dbReference>
<dbReference type="GO" id="GO:0008360">
    <property type="term" value="P:regulation of cell shape"/>
    <property type="evidence" value="ECO:0007669"/>
    <property type="project" value="TreeGrafter"/>
</dbReference>
<proteinExistence type="predicted"/>
<feature type="region of interest" description="Disordered" evidence="8">
    <location>
        <begin position="460"/>
        <end position="523"/>
    </location>
</feature>
<dbReference type="GO" id="GO:0004715">
    <property type="term" value="F:non-membrane spanning protein tyrosine kinase activity"/>
    <property type="evidence" value="ECO:0007669"/>
    <property type="project" value="UniProtKB-EC"/>
</dbReference>
<gene>
    <name evidence="10" type="ORF">NQ315_008085</name>
</gene>
<dbReference type="GO" id="GO:0030838">
    <property type="term" value="P:positive regulation of actin filament polymerization"/>
    <property type="evidence" value="ECO:0007669"/>
    <property type="project" value="TreeGrafter"/>
</dbReference>
<dbReference type="GO" id="GO:0031274">
    <property type="term" value="P:positive regulation of pseudopodium assembly"/>
    <property type="evidence" value="ECO:0007669"/>
    <property type="project" value="TreeGrafter"/>
</dbReference>
<dbReference type="InterPro" id="IPR051296">
    <property type="entry name" value="Cdc42_Effector_BORG/CEP"/>
</dbReference>
<feature type="compositionally biased region" description="Basic and acidic residues" evidence="8">
    <location>
        <begin position="506"/>
        <end position="523"/>
    </location>
</feature>
<dbReference type="InterPro" id="IPR049587">
    <property type="entry name" value="TNK-like_SAM"/>
</dbReference>
<keyword evidence="2" id="KW-0728">SH3 domain</keyword>
<dbReference type="InterPro" id="IPR000095">
    <property type="entry name" value="CRIB_dom"/>
</dbReference>
<dbReference type="CDD" id="cd09539">
    <property type="entry name" value="SAM_TNK-like"/>
    <property type="match status" value="1"/>
</dbReference>
<sequence length="733" mass="81524">MEGVNASFKKGPGLYEFLIEAELQQYFNSFKNTLKITHPSQLKFTTESDLIEIGMSKPELRRLRKYYEKHFPHNYLSKFKKLLTHRKHENSVTDACLLASTDSLSLSKSPRVSSKHIIPAASITINKELGMGEFGVVQQGVWCNEGERIQGITHQPLWKGATTSGKTGLFDAANVVAYLGSDLPSSSFLRTDSTRSSARRKLRSEMISAPQGDLKHTGHVGLDGAYFGDLSFLGGSKGNYGSVPTQIVTPYRPHKDLEAAPLLEGDHVPAPAPLQDHEYHEISDEENTNSPSLDLGPSLMAEMEMMFSSLGQQNHSVDHEGSSNRSNELREKMHTKSRKQATVKPISAHDQKTLDTAIALANEITTRSMSAPVPTTPASPNKKKFSFKFPSVHEQEKHSERRNFSEEALSTSDLQSKVTQEAHLAYQGLVESPTNEVTQLMVTNPLRILRSGQPVINARNRSASVASSTLPPKLNSSTRHSVSDHLNGSQDFSHATLPRQNSVTLKSERARDENPIPLPPRDRNKVLLTAKPRHTRKHPLIIPPTSLQRTLDKVNTASPPPVNTTDPFQKPEPVYTNNVPQVSQKCPESQHFEEQIESNLNALDEIPVDQDVVDGVNEFNSLKVDEEKIHSHHVSCEDLLKFANTKPSSRTRGNDSDEVRIMSKVLGRDVTTEKCLQALDQSDWDVMKAIKILKLQNVVSADLSACFNALENSMWDVTKAAQWILQQDEVTQV</sequence>
<dbReference type="Pfam" id="PF22931">
    <property type="entry name" value="SAM_TNK"/>
    <property type="match status" value="1"/>
</dbReference>
<dbReference type="GO" id="GO:0005524">
    <property type="term" value="F:ATP binding"/>
    <property type="evidence" value="ECO:0007669"/>
    <property type="project" value="UniProtKB-KW"/>
</dbReference>
<comment type="caution">
    <text evidence="10">The sequence shown here is derived from an EMBL/GenBank/DDBJ whole genome shotgun (WGS) entry which is preliminary data.</text>
</comment>
<dbReference type="PROSITE" id="PS50108">
    <property type="entry name" value="CRIB"/>
    <property type="match status" value="1"/>
</dbReference>